<evidence type="ECO:0000313" key="2">
    <source>
        <dbReference type="EMBL" id="KIS21948.1"/>
    </source>
</evidence>
<keyword evidence="1" id="KW-0472">Membrane</keyword>
<evidence type="ECO:0000256" key="1">
    <source>
        <dbReference type="SAM" id="Phobius"/>
    </source>
</evidence>
<accession>A0A0D0ZSZ5</accession>
<gene>
    <name evidence="2" type="ORF">N495_15730</name>
</gene>
<feature type="transmembrane region" description="Helical" evidence="1">
    <location>
        <begin position="51"/>
        <end position="70"/>
    </location>
</feature>
<keyword evidence="1" id="KW-0812">Transmembrane</keyword>
<reference evidence="2 3" key="1">
    <citation type="submission" date="2014-06" db="EMBL/GenBank/DDBJ databases">
        <title>Genome characterization of distinct group I Clostridium botulinum lineages.</title>
        <authorList>
            <person name="Giordani F."/>
            <person name="Anselmo A."/>
            <person name="Fillo S."/>
            <person name="Palozzi A.M."/>
            <person name="Fortunato A."/>
            <person name="Gentile B."/>
            <person name="Ciammaruconi A."/>
            <person name="Anniballi F."/>
            <person name="De Medici D."/>
            <person name="Lista F."/>
        </authorList>
    </citation>
    <scope>NUCLEOTIDE SEQUENCE [LARGE SCALE GENOMIC DNA]</scope>
    <source>
        <strain evidence="2 3">B2 450</strain>
    </source>
</reference>
<dbReference type="RefSeq" id="WP_003483558.1">
    <property type="nucleotide sequence ID" value="NZ_JXSU01000008.1"/>
</dbReference>
<dbReference type="Proteomes" id="UP000032250">
    <property type="component" value="Unassembled WGS sequence"/>
</dbReference>
<sequence>MIWILLLMYLMIPILSVEGVVGWCIGGIGAYKTIKLYKNNIEEKNKKAIKLLIICCTTALLYNLIVYYITQIVVSKFL</sequence>
<dbReference type="EMBL" id="JXSU01000008">
    <property type="protein sequence ID" value="KIS21948.1"/>
    <property type="molecule type" value="Genomic_DNA"/>
</dbReference>
<dbReference type="HOGENOM" id="CLU_2552231_0_0_9"/>
<proteinExistence type="predicted"/>
<evidence type="ECO:0000313" key="3">
    <source>
        <dbReference type="Proteomes" id="UP000032250"/>
    </source>
</evidence>
<comment type="caution">
    <text evidence="2">The sequence shown here is derived from an EMBL/GenBank/DDBJ whole genome shotgun (WGS) entry which is preliminary data.</text>
</comment>
<feature type="transmembrane region" description="Helical" evidence="1">
    <location>
        <begin position="6"/>
        <end position="31"/>
    </location>
</feature>
<name>A0A0D0ZSZ5_CLOBO</name>
<dbReference type="PATRIC" id="fig|1379739.3.peg.3541"/>
<organism evidence="2 3">
    <name type="scientific">Clostridium botulinum B2 450</name>
    <dbReference type="NCBI Taxonomy" id="1379739"/>
    <lineage>
        <taxon>Bacteria</taxon>
        <taxon>Bacillati</taxon>
        <taxon>Bacillota</taxon>
        <taxon>Clostridia</taxon>
        <taxon>Eubacteriales</taxon>
        <taxon>Clostridiaceae</taxon>
        <taxon>Clostridium</taxon>
    </lineage>
</organism>
<keyword evidence="1" id="KW-1133">Transmembrane helix</keyword>
<dbReference type="AlphaFoldDB" id="A0A0D0ZSZ5"/>
<protein>
    <submittedName>
        <fullName evidence="2">Uncharacterized protein</fullName>
    </submittedName>
</protein>